<evidence type="ECO:0000313" key="3">
    <source>
        <dbReference type="Proteomes" id="UP001369086"/>
    </source>
</evidence>
<protein>
    <submittedName>
        <fullName evidence="2">EF-hand calcium-binding domain-containing protein 3-like</fullName>
    </submittedName>
</protein>
<name>A0ABR0YD22_HUSHU</name>
<evidence type="ECO:0000313" key="2">
    <source>
        <dbReference type="EMBL" id="KAK6470293.1"/>
    </source>
</evidence>
<evidence type="ECO:0000256" key="1">
    <source>
        <dbReference type="SAM" id="MobiDB-lite"/>
    </source>
</evidence>
<reference evidence="2 3" key="1">
    <citation type="submission" date="2021-05" db="EMBL/GenBank/DDBJ databases">
        <authorList>
            <person name="Zahm M."/>
            <person name="Klopp C."/>
            <person name="Cabau C."/>
            <person name="Kuhl H."/>
            <person name="Suciu R."/>
            <person name="Ciorpac M."/>
            <person name="Holostenco D."/>
            <person name="Gessner J."/>
            <person name="Wuertz S."/>
            <person name="Hohne C."/>
            <person name="Stock M."/>
            <person name="Gislard M."/>
            <person name="Lluch J."/>
            <person name="Milhes M."/>
            <person name="Lampietro C."/>
            <person name="Lopez Roques C."/>
            <person name="Donnadieu C."/>
            <person name="Du K."/>
            <person name="Schartl M."/>
            <person name="Guiguen Y."/>
        </authorList>
    </citation>
    <scope>NUCLEOTIDE SEQUENCE [LARGE SCALE GENOMIC DNA]</scope>
    <source>
        <strain evidence="2">Hh-F2</strain>
        <tissue evidence="2">Blood</tissue>
    </source>
</reference>
<proteinExistence type="predicted"/>
<keyword evidence="3" id="KW-1185">Reference proteome</keyword>
<dbReference type="EMBL" id="JAHFZB010000036">
    <property type="protein sequence ID" value="KAK6470293.1"/>
    <property type="molecule type" value="Genomic_DNA"/>
</dbReference>
<feature type="compositionally biased region" description="Low complexity" evidence="1">
    <location>
        <begin position="115"/>
        <end position="127"/>
    </location>
</feature>
<sequence>MRPGPKTKKMISPVQVKLRISKKTRSTMRYDNMALIRKRVKEGSNRYLKELFQSKQRDTSKLWDELGKWNTPETLESFQQNFSTYSWSWTGCRNLLEIEDLKSQRLFPSFHTQMSSPPSSTASHSRPLSSACCTDSDPEQVEEVRQVD</sequence>
<comment type="caution">
    <text evidence="2">The sequence shown here is derived from an EMBL/GenBank/DDBJ whole genome shotgun (WGS) entry which is preliminary data.</text>
</comment>
<feature type="region of interest" description="Disordered" evidence="1">
    <location>
        <begin position="109"/>
        <end position="148"/>
    </location>
</feature>
<gene>
    <name evidence="2" type="ORF">HHUSO_G31264</name>
</gene>
<dbReference type="Proteomes" id="UP001369086">
    <property type="component" value="Unassembled WGS sequence"/>
</dbReference>
<organism evidence="2 3">
    <name type="scientific">Huso huso</name>
    <name type="common">Beluga</name>
    <name type="synonym">Acipenser huso</name>
    <dbReference type="NCBI Taxonomy" id="61971"/>
    <lineage>
        <taxon>Eukaryota</taxon>
        <taxon>Metazoa</taxon>
        <taxon>Chordata</taxon>
        <taxon>Craniata</taxon>
        <taxon>Vertebrata</taxon>
        <taxon>Euteleostomi</taxon>
        <taxon>Actinopterygii</taxon>
        <taxon>Chondrostei</taxon>
        <taxon>Acipenseriformes</taxon>
        <taxon>Acipenseridae</taxon>
        <taxon>Huso</taxon>
    </lineage>
</organism>
<accession>A0ABR0YD22</accession>